<accession>A0AAN6UK71</accession>
<dbReference type="GO" id="GO:0006368">
    <property type="term" value="P:transcription elongation by RNA polymerase II"/>
    <property type="evidence" value="ECO:0007669"/>
    <property type="project" value="InterPro"/>
</dbReference>
<dbReference type="InterPro" id="IPR038103">
    <property type="entry name" value="CDC73_C_sf"/>
</dbReference>
<dbReference type="InterPro" id="IPR007852">
    <property type="entry name" value="Cdc73/Parafibromin"/>
</dbReference>
<keyword evidence="4" id="KW-0539">Nucleus</keyword>
<protein>
    <submittedName>
        <fullName evidence="6">CDC73-domain-containing protein</fullName>
    </submittedName>
</protein>
<dbReference type="PANTHER" id="PTHR12466">
    <property type="entry name" value="CDC73 DOMAIN PROTEIN"/>
    <property type="match status" value="1"/>
</dbReference>
<reference evidence="6" key="1">
    <citation type="journal article" date="2023" name="Mol. Phylogenet. Evol.">
        <title>Genome-scale phylogeny and comparative genomics of the fungal order Sordariales.</title>
        <authorList>
            <person name="Hensen N."/>
            <person name="Bonometti L."/>
            <person name="Westerberg I."/>
            <person name="Brannstrom I.O."/>
            <person name="Guillou S."/>
            <person name="Cros-Aarteil S."/>
            <person name="Calhoun S."/>
            <person name="Haridas S."/>
            <person name="Kuo A."/>
            <person name="Mondo S."/>
            <person name="Pangilinan J."/>
            <person name="Riley R."/>
            <person name="LaButti K."/>
            <person name="Andreopoulos B."/>
            <person name="Lipzen A."/>
            <person name="Chen C."/>
            <person name="Yan M."/>
            <person name="Daum C."/>
            <person name="Ng V."/>
            <person name="Clum A."/>
            <person name="Steindorff A."/>
            <person name="Ohm R.A."/>
            <person name="Martin F."/>
            <person name="Silar P."/>
            <person name="Natvig D.O."/>
            <person name="Lalanne C."/>
            <person name="Gautier V."/>
            <person name="Ament-Velasquez S.L."/>
            <person name="Kruys A."/>
            <person name="Hutchinson M.I."/>
            <person name="Powell A.J."/>
            <person name="Barry K."/>
            <person name="Miller A.N."/>
            <person name="Grigoriev I.V."/>
            <person name="Debuchy R."/>
            <person name="Gladieux P."/>
            <person name="Hiltunen Thoren M."/>
            <person name="Johannesson H."/>
        </authorList>
    </citation>
    <scope>NUCLEOTIDE SEQUENCE</scope>
    <source>
        <strain evidence="6">CBS 123565</strain>
    </source>
</reference>
<reference evidence="6" key="2">
    <citation type="submission" date="2023-05" db="EMBL/GenBank/DDBJ databases">
        <authorList>
            <consortium name="Lawrence Berkeley National Laboratory"/>
            <person name="Steindorff A."/>
            <person name="Hensen N."/>
            <person name="Bonometti L."/>
            <person name="Westerberg I."/>
            <person name="Brannstrom I.O."/>
            <person name="Guillou S."/>
            <person name="Cros-Aarteil S."/>
            <person name="Calhoun S."/>
            <person name="Haridas S."/>
            <person name="Kuo A."/>
            <person name="Mondo S."/>
            <person name="Pangilinan J."/>
            <person name="Riley R."/>
            <person name="Labutti K."/>
            <person name="Andreopoulos B."/>
            <person name="Lipzen A."/>
            <person name="Chen C."/>
            <person name="Yanf M."/>
            <person name="Daum C."/>
            <person name="Ng V."/>
            <person name="Clum A."/>
            <person name="Ohm R."/>
            <person name="Martin F."/>
            <person name="Silar P."/>
            <person name="Natvig D."/>
            <person name="Lalanne C."/>
            <person name="Gautier V."/>
            <person name="Ament-Velasquez S.L."/>
            <person name="Kruys A."/>
            <person name="Hutchinson M.I."/>
            <person name="Powell A.J."/>
            <person name="Barry K."/>
            <person name="Miller A.N."/>
            <person name="Grigoriev I.V."/>
            <person name="Debuchy R."/>
            <person name="Gladieux P."/>
            <person name="Thoren M.H."/>
            <person name="Johannesson H."/>
        </authorList>
    </citation>
    <scope>NUCLEOTIDE SEQUENCE</scope>
    <source>
        <strain evidence="6">CBS 123565</strain>
    </source>
</reference>
<dbReference type="Proteomes" id="UP001304895">
    <property type="component" value="Unassembled WGS sequence"/>
</dbReference>
<name>A0AAN6UK71_9PEZI</name>
<evidence type="ECO:0000259" key="5">
    <source>
        <dbReference type="Pfam" id="PF05179"/>
    </source>
</evidence>
<evidence type="ECO:0000256" key="4">
    <source>
        <dbReference type="ARBA" id="ARBA00023242"/>
    </source>
</evidence>
<organism evidence="6 7">
    <name type="scientific">Trichocladium antarcticum</name>
    <dbReference type="NCBI Taxonomy" id="1450529"/>
    <lineage>
        <taxon>Eukaryota</taxon>
        <taxon>Fungi</taxon>
        <taxon>Dikarya</taxon>
        <taxon>Ascomycota</taxon>
        <taxon>Pezizomycotina</taxon>
        <taxon>Sordariomycetes</taxon>
        <taxon>Sordariomycetidae</taxon>
        <taxon>Sordariales</taxon>
        <taxon>Chaetomiaceae</taxon>
        <taxon>Trichocladium</taxon>
    </lineage>
</organism>
<gene>
    <name evidence="6" type="ORF">BT67DRAFT_442196</name>
</gene>
<dbReference type="GO" id="GO:0016593">
    <property type="term" value="C:Cdc73/Paf1 complex"/>
    <property type="evidence" value="ECO:0007669"/>
    <property type="project" value="InterPro"/>
</dbReference>
<comment type="similarity">
    <text evidence="2">Belongs to the CDC73 family.</text>
</comment>
<keyword evidence="7" id="KW-1185">Reference proteome</keyword>
<evidence type="ECO:0000256" key="2">
    <source>
        <dbReference type="ARBA" id="ARBA00010427"/>
    </source>
</evidence>
<evidence type="ECO:0000256" key="1">
    <source>
        <dbReference type="ARBA" id="ARBA00004123"/>
    </source>
</evidence>
<dbReference type="EMBL" id="MU853409">
    <property type="protein sequence ID" value="KAK4134284.1"/>
    <property type="molecule type" value="Genomic_DNA"/>
</dbReference>
<dbReference type="FunFam" id="3.40.50.11990:FF:000003">
    <property type="entry name" value="Pol II transcription elongation factor subunit Cdc73"/>
    <property type="match status" value="1"/>
</dbReference>
<dbReference type="PANTHER" id="PTHR12466:SF8">
    <property type="entry name" value="PARAFIBROMIN"/>
    <property type="match status" value="1"/>
</dbReference>
<comment type="subcellular location">
    <subcellularLocation>
        <location evidence="1">Nucleus</location>
    </subcellularLocation>
</comment>
<evidence type="ECO:0000313" key="6">
    <source>
        <dbReference type="EMBL" id="KAK4134284.1"/>
    </source>
</evidence>
<evidence type="ECO:0000313" key="7">
    <source>
        <dbReference type="Proteomes" id="UP001304895"/>
    </source>
</evidence>
<feature type="domain" description="Cell division control protein 73 C-terminal" evidence="5">
    <location>
        <begin position="237"/>
        <end position="398"/>
    </location>
</feature>
<dbReference type="GO" id="GO:0000993">
    <property type="term" value="F:RNA polymerase II complex binding"/>
    <property type="evidence" value="ECO:0007669"/>
    <property type="project" value="TreeGrafter"/>
</dbReference>
<sequence length="414" mass="45089">MASIDDPLLLLRQSIAAGSKIIATTSPDSSDEAPLSTATHLIFTHPVRKAVPIDAATRFTSTEGKAVDLRSIYFAWLNHDVAIPEYNAVATKLNDEMAGSATVHMFAFVERLVLFTFLEGASEESEFIKPLAGDKDAATGAGTTATGAALKAAPATSGRAGRGAIDPRLAQIYDGERRMGDRNTVLRGIKPTDFSHVRKLAAPFMTRKPGQAPQPSAATAAAAANASLALNQKPARRPDPIILLSPSASALLRMSNAKAFLEGGRYMPPETNTSTSMLHISRTLKDIDPSRPMRFILVEGPEQFKPEYWNRVVAVFTTGQAWQFKNYRWSNPAELFKHVLGVYLGWRGDEPPEAVRAFGHKVLACSVEKWRDPGQLGAETSRWRDREVVEAIWKGIEANMRAKGWRKDAAPGAI</sequence>
<dbReference type="Gene3D" id="3.40.50.11990">
    <property type="entry name" value="RNA polymerase II accessory factor, Cdc73 C-terminal domain"/>
    <property type="match status" value="1"/>
</dbReference>
<dbReference type="InterPro" id="IPR031336">
    <property type="entry name" value="CDC73_C"/>
</dbReference>
<keyword evidence="3" id="KW-0804">Transcription</keyword>
<proteinExistence type="inferred from homology"/>
<evidence type="ECO:0000256" key="3">
    <source>
        <dbReference type="ARBA" id="ARBA00023163"/>
    </source>
</evidence>
<comment type="caution">
    <text evidence="6">The sequence shown here is derived from an EMBL/GenBank/DDBJ whole genome shotgun (WGS) entry which is preliminary data.</text>
</comment>
<dbReference type="GO" id="GO:0032968">
    <property type="term" value="P:positive regulation of transcription elongation by RNA polymerase II"/>
    <property type="evidence" value="ECO:0007669"/>
    <property type="project" value="TreeGrafter"/>
</dbReference>
<dbReference type="Pfam" id="PF05179">
    <property type="entry name" value="CDC73_C"/>
    <property type="match status" value="1"/>
</dbReference>
<dbReference type="AlphaFoldDB" id="A0AAN6UK71"/>